<dbReference type="InterPro" id="IPR008971">
    <property type="entry name" value="HSP40/DnaJ_pept-bd"/>
</dbReference>
<dbReference type="CDD" id="cd06257">
    <property type="entry name" value="DnaJ"/>
    <property type="match status" value="1"/>
</dbReference>
<dbReference type="Gene3D" id="2.10.230.10">
    <property type="entry name" value="Heat shock protein DnaJ, cysteine-rich domain"/>
    <property type="match status" value="1"/>
</dbReference>
<feature type="domain" description="J" evidence="8">
    <location>
        <begin position="51"/>
        <end position="115"/>
    </location>
</feature>
<dbReference type="PROSITE" id="PS51188">
    <property type="entry name" value="ZF_CR"/>
    <property type="match status" value="1"/>
</dbReference>
<dbReference type="InterPro" id="IPR001305">
    <property type="entry name" value="HSP_DnaJ_Cys-rich_dom"/>
</dbReference>
<dbReference type="RefSeq" id="XP_001703128.2">
    <property type="nucleotide sequence ID" value="XM_001703076.2"/>
</dbReference>
<dbReference type="GO" id="GO:0031072">
    <property type="term" value="F:heat shock protein binding"/>
    <property type="evidence" value="ECO:0007669"/>
    <property type="project" value="InterPro"/>
</dbReference>
<dbReference type="GO" id="GO:0051082">
    <property type="term" value="F:unfolded protein binding"/>
    <property type="evidence" value="ECO:0000318"/>
    <property type="project" value="GO_Central"/>
</dbReference>
<dbReference type="GO" id="GO:0005737">
    <property type="term" value="C:cytoplasm"/>
    <property type="evidence" value="ECO:0000318"/>
    <property type="project" value="GO_Central"/>
</dbReference>
<reference evidence="10 11" key="1">
    <citation type="journal article" date="2007" name="Science">
        <title>The Chlamydomonas genome reveals the evolution of key animal and plant functions.</title>
        <authorList>
            <person name="Merchant S.S."/>
            <person name="Prochnik S.E."/>
            <person name="Vallon O."/>
            <person name="Harris E.H."/>
            <person name="Karpowicz S.J."/>
            <person name="Witman G.B."/>
            <person name="Terry A."/>
            <person name="Salamov A."/>
            <person name="Fritz-Laylin L.K."/>
            <person name="Marechal-Drouard L."/>
            <person name="Marshall W.F."/>
            <person name="Qu L.H."/>
            <person name="Nelson D.R."/>
            <person name="Sanderfoot A.A."/>
            <person name="Spalding M.H."/>
            <person name="Kapitonov V.V."/>
            <person name="Ren Q."/>
            <person name="Ferris P."/>
            <person name="Lindquist E."/>
            <person name="Shapiro H."/>
            <person name="Lucas S.M."/>
            <person name="Grimwood J."/>
            <person name="Schmutz J."/>
            <person name="Cardol P."/>
            <person name="Cerutti H."/>
            <person name="Chanfreau G."/>
            <person name="Chen C.L."/>
            <person name="Cognat V."/>
            <person name="Croft M.T."/>
            <person name="Dent R."/>
            <person name="Dutcher S."/>
            <person name="Fernandez E."/>
            <person name="Fukuzawa H."/>
            <person name="Gonzalez-Ballester D."/>
            <person name="Gonzalez-Halphen D."/>
            <person name="Hallmann A."/>
            <person name="Hanikenne M."/>
            <person name="Hippler M."/>
            <person name="Inwood W."/>
            <person name="Jabbari K."/>
            <person name="Kalanon M."/>
            <person name="Kuras R."/>
            <person name="Lefebvre P.A."/>
            <person name="Lemaire S.D."/>
            <person name="Lobanov A.V."/>
            <person name="Lohr M."/>
            <person name="Manuell A."/>
            <person name="Meier I."/>
            <person name="Mets L."/>
            <person name="Mittag M."/>
            <person name="Mittelmeier T."/>
            <person name="Moroney J.V."/>
            <person name="Moseley J."/>
            <person name="Napoli C."/>
            <person name="Nedelcu A.M."/>
            <person name="Niyogi K."/>
            <person name="Novoselov S.V."/>
            <person name="Paulsen I.T."/>
            <person name="Pazour G."/>
            <person name="Purton S."/>
            <person name="Ral J.P."/>
            <person name="Riano-Pachon D.M."/>
            <person name="Riekhof W."/>
            <person name="Rymarquis L."/>
            <person name="Schroda M."/>
            <person name="Stern D."/>
            <person name="Umen J."/>
            <person name="Willows R."/>
            <person name="Wilson N."/>
            <person name="Zimmer S.L."/>
            <person name="Allmer J."/>
            <person name="Balk J."/>
            <person name="Bisova K."/>
            <person name="Chen C.J."/>
            <person name="Elias M."/>
            <person name="Gendler K."/>
            <person name="Hauser C."/>
            <person name="Lamb M.R."/>
            <person name="Ledford H."/>
            <person name="Long J.C."/>
            <person name="Minagawa J."/>
            <person name="Page M.D."/>
            <person name="Pan J."/>
            <person name="Pootakham W."/>
            <person name="Roje S."/>
            <person name="Rose A."/>
            <person name="Stahlberg E."/>
            <person name="Terauchi A.M."/>
            <person name="Yang P."/>
            <person name="Ball S."/>
            <person name="Bowler C."/>
            <person name="Dieckmann C.L."/>
            <person name="Gladyshev V.N."/>
            <person name="Green P."/>
            <person name="Jorgensen R."/>
            <person name="Mayfield S."/>
            <person name="Mueller-Roeber B."/>
            <person name="Rajamani S."/>
            <person name="Sayre R.T."/>
            <person name="Brokstein P."/>
            <person name="Dubchak I."/>
            <person name="Goodstein D."/>
            <person name="Hornick L."/>
            <person name="Huang Y.W."/>
            <person name="Jhaveri J."/>
            <person name="Luo Y."/>
            <person name="Martinez D."/>
            <person name="Ngau W.C."/>
            <person name="Otillar B."/>
            <person name="Poliakov A."/>
            <person name="Porter A."/>
            <person name="Szajkowski L."/>
            <person name="Werner G."/>
            <person name="Zhou K."/>
            <person name="Grigoriev I.V."/>
            <person name="Rokhsar D.S."/>
            <person name="Grossman A.R."/>
        </authorList>
    </citation>
    <scope>NUCLEOTIDE SEQUENCE [LARGE SCALE GENOMIC DNA]</scope>
    <source>
        <strain evidence="11">CC-503</strain>
    </source>
</reference>
<dbReference type="OMA" id="LTEFRAN"/>
<dbReference type="HAMAP" id="MF_01152">
    <property type="entry name" value="DnaJ"/>
    <property type="match status" value="1"/>
</dbReference>
<evidence type="ECO:0000313" key="10">
    <source>
        <dbReference type="EMBL" id="PNW75783.1"/>
    </source>
</evidence>
<organism evidence="10 11">
    <name type="scientific">Chlamydomonas reinhardtii</name>
    <name type="common">Chlamydomonas smithii</name>
    <dbReference type="NCBI Taxonomy" id="3055"/>
    <lineage>
        <taxon>Eukaryota</taxon>
        <taxon>Viridiplantae</taxon>
        <taxon>Chlorophyta</taxon>
        <taxon>core chlorophytes</taxon>
        <taxon>Chlorophyceae</taxon>
        <taxon>CS clade</taxon>
        <taxon>Chlamydomonadales</taxon>
        <taxon>Chlamydomonadaceae</taxon>
        <taxon>Chlamydomonas</taxon>
    </lineage>
</organism>
<evidence type="ECO:0000256" key="3">
    <source>
        <dbReference type="ARBA" id="ARBA00022771"/>
    </source>
</evidence>
<dbReference type="ExpressionAtlas" id="A0A2K3D5H3">
    <property type="expression patterns" value="baseline"/>
</dbReference>
<dbReference type="GeneID" id="5728686"/>
<dbReference type="InterPro" id="IPR001623">
    <property type="entry name" value="DnaJ_domain"/>
</dbReference>
<dbReference type="GO" id="GO:0042026">
    <property type="term" value="P:protein refolding"/>
    <property type="evidence" value="ECO:0000318"/>
    <property type="project" value="GO_Central"/>
</dbReference>
<dbReference type="AlphaFoldDB" id="A0A2K3D5H3"/>
<dbReference type="PRINTS" id="PR00625">
    <property type="entry name" value="JDOMAIN"/>
</dbReference>
<dbReference type="PROSITE" id="PS50076">
    <property type="entry name" value="DNAJ_2"/>
    <property type="match status" value="1"/>
</dbReference>
<evidence type="ECO:0000256" key="7">
    <source>
        <dbReference type="SAM" id="MobiDB-lite"/>
    </source>
</evidence>
<name>A0A2K3D5H3_CHLRE</name>
<dbReference type="Gene3D" id="1.10.287.110">
    <property type="entry name" value="DnaJ domain"/>
    <property type="match status" value="1"/>
</dbReference>
<feature type="region of interest" description="Disordered" evidence="7">
    <location>
        <begin position="140"/>
        <end position="206"/>
    </location>
</feature>
<evidence type="ECO:0000256" key="1">
    <source>
        <dbReference type="ARBA" id="ARBA00022723"/>
    </source>
</evidence>
<evidence type="ECO:0000259" key="8">
    <source>
        <dbReference type="PROSITE" id="PS50076"/>
    </source>
</evidence>
<dbReference type="SUPFAM" id="SSF46565">
    <property type="entry name" value="Chaperone J-domain"/>
    <property type="match status" value="1"/>
</dbReference>
<keyword evidence="4 6" id="KW-0862">Zinc</keyword>
<dbReference type="PANTHER" id="PTHR43096">
    <property type="entry name" value="DNAJ HOMOLOG 1, MITOCHONDRIAL-RELATED"/>
    <property type="match status" value="1"/>
</dbReference>
<dbReference type="PaxDb" id="3055-EDO96593"/>
<dbReference type="PROSITE" id="PS00636">
    <property type="entry name" value="DNAJ_1"/>
    <property type="match status" value="1"/>
</dbReference>
<dbReference type="SUPFAM" id="SSF49493">
    <property type="entry name" value="HSP40/DnaJ peptide-binding domain"/>
    <property type="match status" value="2"/>
</dbReference>
<keyword evidence="3 6" id="KW-0863">Zinc-finger</keyword>
<keyword evidence="5" id="KW-0143">Chaperone</keyword>
<keyword evidence="2" id="KW-0677">Repeat</keyword>
<dbReference type="InterPro" id="IPR002939">
    <property type="entry name" value="DnaJ_C"/>
</dbReference>
<dbReference type="SUPFAM" id="SSF57938">
    <property type="entry name" value="DnaJ/Hsp40 cysteine-rich domain"/>
    <property type="match status" value="1"/>
</dbReference>
<evidence type="ECO:0008006" key="12">
    <source>
        <dbReference type="Google" id="ProtNLM"/>
    </source>
</evidence>
<keyword evidence="11" id="KW-1185">Reference proteome</keyword>
<proteinExistence type="inferred from homology"/>
<evidence type="ECO:0000313" key="11">
    <source>
        <dbReference type="Proteomes" id="UP000006906"/>
    </source>
</evidence>
<evidence type="ECO:0000256" key="2">
    <source>
        <dbReference type="ARBA" id="ARBA00022737"/>
    </source>
</evidence>
<dbReference type="Pfam" id="PF01556">
    <property type="entry name" value="DnaJ_C"/>
    <property type="match status" value="1"/>
</dbReference>
<dbReference type="InParanoid" id="A0A2K3D5H3"/>
<dbReference type="PANTHER" id="PTHR43096:SF52">
    <property type="entry name" value="DNAJ HOMOLOG 1, MITOCHONDRIAL-RELATED"/>
    <property type="match status" value="1"/>
</dbReference>
<keyword evidence="1 6" id="KW-0479">Metal-binding</keyword>
<evidence type="ECO:0000256" key="5">
    <source>
        <dbReference type="ARBA" id="ARBA00023186"/>
    </source>
</evidence>
<sequence length="535" mass="53490">MLLTRLGGPQIQPIAFASTPGRSVGRVLHTHRKTSCRASQSSGASTGRHGSLYGFLGLNSEATAAEVRAAYRASARRLHPDTNPSPTALADFQRLKAAYEVLSDAGLRRLYDSGGLGSLGPRYADLAALIAAAHDATTGATEPADAAGRGHSTTSSNSNSSKSGAACGTGHGAGDARGARGRRSQGGVGSAGGAPGSGRARAAAAAAPRGRDVHTVLGMLLSEAAQGVDKTVVYEAMCACGECQGSGEVGAISCCQVCAGSGRVLRSEVLGFGEVTAAWDPVRLPRAVGRGPCPACAGSGVVPRPVCPRCRGRGRRRGARELAVAVPAGVESGQLLRLRGEGHAGRRGAPAGDLIVQLMVYPDPNLARVGDLDLHSHLAVDVWVALLGGAVAVDTLGGSRMLEVPPGAQPGDVLCMAGAGVARAVAPVAAPAAATGSRQNPGPASGPSLGAGAGAGALVRGDHYFTLSVNVPRADSLCGPSQALLRRLALIDSTLPRAGVRAERVRSSRRGVQSEEEGVDGGPGGSGESGASGGT</sequence>
<feature type="compositionally biased region" description="Low complexity" evidence="7">
    <location>
        <begin position="152"/>
        <end position="163"/>
    </location>
</feature>
<dbReference type="Pfam" id="PF00226">
    <property type="entry name" value="DnaJ"/>
    <property type="match status" value="1"/>
</dbReference>
<feature type="region of interest" description="Disordered" evidence="7">
    <location>
        <begin position="499"/>
        <end position="535"/>
    </location>
</feature>
<dbReference type="InterPro" id="IPR036410">
    <property type="entry name" value="HSP_DnaJ_Cys-rich_dom_sf"/>
</dbReference>
<dbReference type="KEGG" id="cre:CHLRE_12g560700v5"/>
<dbReference type="InterPro" id="IPR036869">
    <property type="entry name" value="J_dom_sf"/>
</dbReference>
<feature type="compositionally biased region" description="Low complexity" evidence="7">
    <location>
        <begin position="197"/>
        <end position="206"/>
    </location>
</feature>
<evidence type="ECO:0000256" key="6">
    <source>
        <dbReference type="PROSITE-ProRule" id="PRU00546"/>
    </source>
</evidence>
<gene>
    <name evidence="10" type="ORF">CHLRE_12g560700v5</name>
</gene>
<dbReference type="CDD" id="cd10747">
    <property type="entry name" value="DnaJ_C"/>
    <property type="match status" value="1"/>
</dbReference>
<dbReference type="STRING" id="3055.A0A2K3D5H3"/>
<feature type="compositionally biased region" description="Gly residues" evidence="7">
    <location>
        <begin position="520"/>
        <end position="535"/>
    </location>
</feature>
<feature type="zinc finger region" description="CR-type" evidence="6">
    <location>
        <begin position="227"/>
        <end position="319"/>
    </location>
</feature>
<dbReference type="GO" id="GO:0008270">
    <property type="term" value="F:zinc ion binding"/>
    <property type="evidence" value="ECO:0007669"/>
    <property type="project" value="UniProtKB-KW"/>
</dbReference>
<dbReference type="SMART" id="SM00271">
    <property type="entry name" value="DnaJ"/>
    <property type="match status" value="1"/>
</dbReference>
<feature type="compositionally biased region" description="Gly residues" evidence="7">
    <location>
        <begin position="184"/>
        <end position="196"/>
    </location>
</feature>
<dbReference type="EMBL" id="CM008973">
    <property type="protein sequence ID" value="PNW75783.1"/>
    <property type="molecule type" value="Genomic_DNA"/>
</dbReference>
<dbReference type="Proteomes" id="UP000006906">
    <property type="component" value="Chromosome 12"/>
</dbReference>
<dbReference type="Gene3D" id="2.60.260.20">
    <property type="entry name" value="Urease metallochaperone UreE, N-terminal domain"/>
    <property type="match status" value="2"/>
</dbReference>
<dbReference type="InterPro" id="IPR012724">
    <property type="entry name" value="DnaJ"/>
</dbReference>
<accession>A0A2K3D5H3</accession>
<protein>
    <recommendedName>
        <fullName evidence="12">J domain-containing protein</fullName>
    </recommendedName>
</protein>
<evidence type="ECO:0000259" key="9">
    <source>
        <dbReference type="PROSITE" id="PS51188"/>
    </source>
</evidence>
<evidence type="ECO:0000256" key="4">
    <source>
        <dbReference type="ARBA" id="ARBA00022833"/>
    </source>
</evidence>
<dbReference type="GO" id="GO:0009408">
    <property type="term" value="P:response to heat"/>
    <property type="evidence" value="ECO:0007669"/>
    <property type="project" value="InterPro"/>
</dbReference>
<dbReference type="GO" id="GO:0005524">
    <property type="term" value="F:ATP binding"/>
    <property type="evidence" value="ECO:0007669"/>
    <property type="project" value="InterPro"/>
</dbReference>
<feature type="domain" description="CR-type" evidence="9">
    <location>
        <begin position="227"/>
        <end position="319"/>
    </location>
</feature>
<dbReference type="Gramene" id="PNW75783">
    <property type="protein sequence ID" value="PNW75783"/>
    <property type="gene ID" value="CHLRE_12g560700v5"/>
</dbReference>
<dbReference type="InterPro" id="IPR018253">
    <property type="entry name" value="DnaJ_domain_CS"/>
</dbReference>
<dbReference type="OrthoDB" id="540730at2759"/>